<sequence>EDFLKENPHLAATTAAGMTPVLGSGESVLPADSDLSNYPPKGYGPNNFPGDINALTGLPAANEDVLSRRPIIVKVENMPRERSRPQWGLMQADQVYEYYIEAGDTRFSAVYYGERPVQIGPIRSARHFDIQLIIFAF</sequence>
<accession>A0A101HGS0</accession>
<dbReference type="EMBL" id="LGGN01000226">
    <property type="protein sequence ID" value="KUK76594.1"/>
    <property type="molecule type" value="Genomic_DNA"/>
</dbReference>
<feature type="non-terminal residue" evidence="2">
    <location>
        <position position="1"/>
    </location>
</feature>
<feature type="domain" description="DUF3048" evidence="1">
    <location>
        <begin position="55"/>
        <end position="132"/>
    </location>
</feature>
<evidence type="ECO:0000313" key="2">
    <source>
        <dbReference type="EMBL" id="KUK76594.1"/>
    </source>
</evidence>
<proteinExistence type="predicted"/>
<protein>
    <recommendedName>
        <fullName evidence="1">DUF3048 domain-containing protein</fullName>
    </recommendedName>
</protein>
<reference evidence="3" key="1">
    <citation type="journal article" date="2015" name="MBio">
        <title>Genome-Resolved Metagenomic Analysis Reveals Roles for Candidate Phyla and Other Microbial Community Members in Biogeochemical Transformations in Oil Reservoirs.</title>
        <authorList>
            <person name="Hu P."/>
            <person name="Tom L."/>
            <person name="Singh A."/>
            <person name="Thomas B.C."/>
            <person name="Baker B.J."/>
            <person name="Piceno Y.M."/>
            <person name="Andersen G.L."/>
            <person name="Banfield J.F."/>
        </authorList>
    </citation>
    <scope>NUCLEOTIDE SEQUENCE [LARGE SCALE GENOMIC DNA]</scope>
</reference>
<dbReference type="Proteomes" id="UP000053860">
    <property type="component" value="Unassembled WGS sequence"/>
</dbReference>
<dbReference type="SUPFAM" id="SSF159774">
    <property type="entry name" value="YerB-like"/>
    <property type="match status" value="1"/>
</dbReference>
<gene>
    <name evidence="2" type="ORF">XD92_1145</name>
</gene>
<comment type="caution">
    <text evidence="2">The sequence shown here is derived from an EMBL/GenBank/DDBJ whole genome shotgun (WGS) entry which is preliminary data.</text>
</comment>
<evidence type="ECO:0000259" key="1">
    <source>
        <dbReference type="Pfam" id="PF11258"/>
    </source>
</evidence>
<dbReference type="Pfam" id="PF11258">
    <property type="entry name" value="DUF3048"/>
    <property type="match status" value="1"/>
</dbReference>
<organism evidence="2 3">
    <name type="scientific">Proteiniphilum acetatigenes</name>
    <dbReference type="NCBI Taxonomy" id="294710"/>
    <lineage>
        <taxon>Bacteria</taxon>
        <taxon>Pseudomonadati</taxon>
        <taxon>Bacteroidota</taxon>
        <taxon>Bacteroidia</taxon>
        <taxon>Bacteroidales</taxon>
        <taxon>Dysgonomonadaceae</taxon>
        <taxon>Proteiniphilum</taxon>
    </lineage>
</organism>
<name>A0A101HGS0_9BACT</name>
<dbReference type="InterPro" id="IPR023158">
    <property type="entry name" value="YerB-like_sf"/>
</dbReference>
<dbReference type="InterPro" id="IPR021416">
    <property type="entry name" value="DUF3048_N"/>
</dbReference>
<dbReference type="Gene3D" id="3.50.90.10">
    <property type="entry name" value="YerB-like"/>
    <property type="match status" value="1"/>
</dbReference>
<evidence type="ECO:0000313" key="3">
    <source>
        <dbReference type="Proteomes" id="UP000053860"/>
    </source>
</evidence>
<dbReference type="AlphaFoldDB" id="A0A101HGS0"/>